<organism evidence="9 10">
    <name type="scientific">Saccharothrix syringae</name>
    <name type="common">Nocardiopsis syringae</name>
    <dbReference type="NCBI Taxonomy" id="103733"/>
    <lineage>
        <taxon>Bacteria</taxon>
        <taxon>Bacillati</taxon>
        <taxon>Actinomycetota</taxon>
        <taxon>Actinomycetes</taxon>
        <taxon>Pseudonocardiales</taxon>
        <taxon>Pseudonocardiaceae</taxon>
        <taxon>Saccharothrix</taxon>
    </lineage>
</organism>
<evidence type="ECO:0000256" key="6">
    <source>
        <dbReference type="ARBA" id="ARBA00023004"/>
    </source>
</evidence>
<dbReference type="OrthoDB" id="500678at2"/>
<evidence type="ECO:0000256" key="3">
    <source>
        <dbReference type="ARBA" id="ARBA00022617"/>
    </source>
</evidence>
<evidence type="ECO:0000256" key="1">
    <source>
        <dbReference type="ARBA" id="ARBA00001971"/>
    </source>
</evidence>
<keyword evidence="10" id="KW-1185">Reference proteome</keyword>
<sequence length="390" mass="42009">MSFGPIRRADWRALRRLHRRCVRKPVFRTLAGSVVVCDARLARQVLVDGDERLDHVPAFWRPGGVALPPVQCTAWNRWVHRALAAEDEDRAAELAVESLAAARGDLHRACLHAVAEAHGRSLGLDHAELRAVVDEFLDTVFHAMVTGSRRGADDRAFERLCARAAAALADEPVPGLPDLAGAPGPAARPGEAGPPAAPADEPAPGSSDAGPAGPAVRGEMYLRAVTAFVGASAAALTWLVCAHHPTGPIAVRRATDPRDAHPGHVALEALRLWPPAWQHRRPVRHDHRLGTLSVLRGDDVVVPTYALHRHPRHWPDPDDFRPERWENLPDRPDAFLPFAVGPGACVAATSEVRLLGAVAARLADRPLPLTRLGRAPRVTAVLSAPEHVLG</sequence>
<keyword evidence="3" id="KW-0349">Heme</keyword>
<keyword evidence="5" id="KW-0560">Oxidoreductase</keyword>
<dbReference type="RefSeq" id="WP_051765006.1">
    <property type="nucleotide sequence ID" value="NZ_CP034550.1"/>
</dbReference>
<comment type="similarity">
    <text evidence="2">Belongs to the cytochrome P450 family.</text>
</comment>
<gene>
    <name evidence="9" type="ORF">EKG83_31300</name>
</gene>
<reference evidence="10" key="1">
    <citation type="journal article" date="2021" name="Curr. Microbiol.">
        <title>Complete genome of nocamycin-producing strain Saccharothrix syringae NRRL B-16468 reveals the biosynthetic potential for secondary metabolites.</title>
        <authorList>
            <person name="Mo X."/>
            <person name="Yang S."/>
        </authorList>
    </citation>
    <scope>NUCLEOTIDE SEQUENCE [LARGE SCALE GENOMIC DNA]</scope>
    <source>
        <strain evidence="10">ATCC 51364 / DSM 43886 / JCM 6844 / KCTC 9398 / NBRC 14523 / NRRL B-16468 / INA 2240</strain>
    </source>
</reference>
<feature type="region of interest" description="Disordered" evidence="8">
    <location>
        <begin position="172"/>
        <end position="212"/>
    </location>
</feature>
<dbReference type="Pfam" id="PF00067">
    <property type="entry name" value="p450"/>
    <property type="match status" value="1"/>
</dbReference>
<dbReference type="GO" id="GO:0004497">
    <property type="term" value="F:monooxygenase activity"/>
    <property type="evidence" value="ECO:0007669"/>
    <property type="project" value="UniProtKB-KW"/>
</dbReference>
<feature type="compositionally biased region" description="Low complexity" evidence="8">
    <location>
        <begin position="176"/>
        <end position="209"/>
    </location>
</feature>
<dbReference type="GO" id="GO:0005506">
    <property type="term" value="F:iron ion binding"/>
    <property type="evidence" value="ECO:0007669"/>
    <property type="project" value="InterPro"/>
</dbReference>
<dbReference type="InterPro" id="IPR050476">
    <property type="entry name" value="Insect_CytP450_Detox"/>
</dbReference>
<dbReference type="InterPro" id="IPR036396">
    <property type="entry name" value="Cyt_P450_sf"/>
</dbReference>
<evidence type="ECO:0000256" key="7">
    <source>
        <dbReference type="ARBA" id="ARBA00023033"/>
    </source>
</evidence>
<evidence type="ECO:0000313" key="10">
    <source>
        <dbReference type="Proteomes" id="UP000325787"/>
    </source>
</evidence>
<evidence type="ECO:0000256" key="8">
    <source>
        <dbReference type="SAM" id="MobiDB-lite"/>
    </source>
</evidence>
<dbReference type="Proteomes" id="UP000325787">
    <property type="component" value="Chromosome"/>
</dbReference>
<dbReference type="PANTHER" id="PTHR24292">
    <property type="entry name" value="CYTOCHROME P450"/>
    <property type="match status" value="1"/>
</dbReference>
<evidence type="ECO:0000256" key="5">
    <source>
        <dbReference type="ARBA" id="ARBA00023002"/>
    </source>
</evidence>
<dbReference type="PANTHER" id="PTHR24292:SF54">
    <property type="entry name" value="CYP9F3-RELATED"/>
    <property type="match status" value="1"/>
</dbReference>
<proteinExistence type="inferred from homology"/>
<evidence type="ECO:0000256" key="2">
    <source>
        <dbReference type="ARBA" id="ARBA00010617"/>
    </source>
</evidence>
<keyword evidence="4" id="KW-0479">Metal-binding</keyword>
<keyword evidence="6" id="KW-0408">Iron</keyword>
<dbReference type="GO" id="GO:0016705">
    <property type="term" value="F:oxidoreductase activity, acting on paired donors, with incorporation or reduction of molecular oxygen"/>
    <property type="evidence" value="ECO:0007669"/>
    <property type="project" value="InterPro"/>
</dbReference>
<name>A0A5Q0H552_SACSY</name>
<dbReference type="InterPro" id="IPR001128">
    <property type="entry name" value="Cyt_P450"/>
</dbReference>
<dbReference type="AlphaFoldDB" id="A0A5Q0H552"/>
<dbReference type="EMBL" id="CP034550">
    <property type="protein sequence ID" value="QFZ21279.1"/>
    <property type="molecule type" value="Genomic_DNA"/>
</dbReference>
<dbReference type="Gene3D" id="1.10.630.10">
    <property type="entry name" value="Cytochrome P450"/>
    <property type="match status" value="1"/>
</dbReference>
<dbReference type="GO" id="GO:0020037">
    <property type="term" value="F:heme binding"/>
    <property type="evidence" value="ECO:0007669"/>
    <property type="project" value="InterPro"/>
</dbReference>
<dbReference type="KEGG" id="ssyi:EKG83_31300"/>
<comment type="cofactor">
    <cofactor evidence="1">
        <name>heme</name>
        <dbReference type="ChEBI" id="CHEBI:30413"/>
    </cofactor>
</comment>
<protein>
    <submittedName>
        <fullName evidence="9">Cytochrome P450</fullName>
    </submittedName>
</protein>
<evidence type="ECO:0000313" key="9">
    <source>
        <dbReference type="EMBL" id="QFZ21279.1"/>
    </source>
</evidence>
<accession>A0A5Q0H552</accession>
<dbReference type="SUPFAM" id="SSF48264">
    <property type="entry name" value="Cytochrome P450"/>
    <property type="match status" value="1"/>
</dbReference>
<evidence type="ECO:0000256" key="4">
    <source>
        <dbReference type="ARBA" id="ARBA00022723"/>
    </source>
</evidence>
<keyword evidence="7" id="KW-0503">Monooxygenase</keyword>